<feature type="transmembrane region" description="Helical" evidence="4">
    <location>
        <begin position="56"/>
        <end position="80"/>
    </location>
</feature>
<dbReference type="Proteomes" id="UP000009315">
    <property type="component" value="Unassembled WGS sequence"/>
</dbReference>
<dbReference type="InterPro" id="IPR051012">
    <property type="entry name" value="CellSynth/LPSAsmb/PSIAsmb"/>
</dbReference>
<evidence type="ECO:0000313" key="5">
    <source>
        <dbReference type="EMBL" id="CCO06931.1"/>
    </source>
</evidence>
<dbReference type="InterPro" id="IPR019734">
    <property type="entry name" value="TPR_rpt"/>
</dbReference>
<dbReference type="EMBL" id="CAOS01000001">
    <property type="protein sequence ID" value="CCO06931.1"/>
    <property type="molecule type" value="Genomic_DNA"/>
</dbReference>
<dbReference type="PANTHER" id="PTHR45586:SF1">
    <property type="entry name" value="LIPOPOLYSACCHARIDE ASSEMBLY PROTEIN B"/>
    <property type="match status" value="1"/>
</dbReference>
<comment type="caution">
    <text evidence="5">The sequence shown here is derived from an EMBL/GenBank/DDBJ whole genome shotgun (WGS) entry which is preliminary data.</text>
</comment>
<dbReference type="Gene3D" id="1.25.40.10">
    <property type="entry name" value="Tetratricopeptide repeat domain"/>
    <property type="match status" value="2"/>
</dbReference>
<feature type="repeat" description="TPR" evidence="3">
    <location>
        <begin position="221"/>
        <end position="254"/>
    </location>
</feature>
<dbReference type="AlphaFoldDB" id="K8EDQ3"/>
<evidence type="ECO:0000256" key="1">
    <source>
        <dbReference type="ARBA" id="ARBA00022737"/>
    </source>
</evidence>
<dbReference type="InterPro" id="IPR011990">
    <property type="entry name" value="TPR-like_helical_dom_sf"/>
</dbReference>
<protein>
    <submittedName>
        <fullName evidence="5">Uncharacterized protein</fullName>
    </submittedName>
</protein>
<keyword evidence="4" id="KW-1133">Transmembrane helix</keyword>
<name>K8EDQ3_9FIRM</name>
<keyword evidence="6" id="KW-1185">Reference proteome</keyword>
<keyword evidence="2 3" id="KW-0802">TPR repeat</keyword>
<keyword evidence="1" id="KW-0677">Repeat</keyword>
<organism evidence="5 6">
    <name type="scientific">Desulforamulus hydrothermalis Lam5 = DSM 18033</name>
    <dbReference type="NCBI Taxonomy" id="1121428"/>
    <lineage>
        <taxon>Bacteria</taxon>
        <taxon>Bacillati</taxon>
        <taxon>Bacillota</taxon>
        <taxon>Clostridia</taxon>
        <taxon>Eubacteriales</taxon>
        <taxon>Peptococcaceae</taxon>
        <taxon>Desulforamulus</taxon>
    </lineage>
</organism>
<dbReference type="Pfam" id="PF14559">
    <property type="entry name" value="TPR_19"/>
    <property type="match status" value="2"/>
</dbReference>
<evidence type="ECO:0000313" key="6">
    <source>
        <dbReference type="Proteomes" id="UP000009315"/>
    </source>
</evidence>
<dbReference type="RefSeq" id="WP_008409592.1">
    <property type="nucleotide sequence ID" value="NZ_CAOS01000001.1"/>
</dbReference>
<evidence type="ECO:0000256" key="2">
    <source>
        <dbReference type="ARBA" id="ARBA00022803"/>
    </source>
</evidence>
<feature type="transmembrane region" description="Helical" evidence="4">
    <location>
        <begin position="23"/>
        <end position="44"/>
    </location>
</feature>
<dbReference type="STRING" id="1121428.DESHY_10091"/>
<accession>K8EDQ3</accession>
<dbReference type="SUPFAM" id="SSF48452">
    <property type="entry name" value="TPR-like"/>
    <property type="match status" value="1"/>
</dbReference>
<keyword evidence="4" id="KW-0812">Transmembrane</keyword>
<dbReference type="SMART" id="SM00028">
    <property type="entry name" value="TPR"/>
    <property type="match status" value="3"/>
</dbReference>
<dbReference type="PANTHER" id="PTHR45586">
    <property type="entry name" value="TPR REPEAT-CONTAINING PROTEIN PA4667"/>
    <property type="match status" value="1"/>
</dbReference>
<keyword evidence="4" id="KW-0472">Membrane</keyword>
<proteinExistence type="predicted"/>
<gene>
    <name evidence="5" type="ORF">DESHY_10091</name>
</gene>
<evidence type="ECO:0000256" key="3">
    <source>
        <dbReference type="PROSITE-ProRule" id="PRU00339"/>
    </source>
</evidence>
<reference evidence="5 6" key="1">
    <citation type="journal article" date="2013" name="Genome Announc.">
        <title>Genome Sequence of the Sulfate-Reducing Bacterium Desulfotomaculum hydrothermale Lam5(T).</title>
        <authorList>
            <person name="Amin O."/>
            <person name="Fardeau M.L."/>
            <person name="Valette O."/>
            <person name="Hirschler-Rea A."/>
            <person name="Barbe V."/>
            <person name="Medigue C."/>
            <person name="Vacherie B."/>
            <person name="Ollivier B."/>
            <person name="Bertin P.N."/>
            <person name="Dolla A."/>
        </authorList>
    </citation>
    <scope>NUCLEOTIDE SEQUENCE [LARGE SCALE GENOMIC DNA]</scope>
    <source>
        <strain evidence="6">Lam5 / DSM 18033</strain>
    </source>
</reference>
<evidence type="ECO:0000256" key="4">
    <source>
        <dbReference type="SAM" id="Phobius"/>
    </source>
</evidence>
<dbReference type="PROSITE" id="PS50005">
    <property type="entry name" value="TPR"/>
    <property type="match status" value="2"/>
</dbReference>
<sequence length="279" mass="31066">MVIASITVAIGVLLHSLLSGWETWAGVCLAVGATAAVLGCPYIRQKFGPQKGRKSLVYDLGLIVLPVVTVLLAPVLGAAFDPQYLDRAIKKSVSLLAANDLNRAEQLLQELLTRHPDVAQLRLNLSSVYLRQGQPEKAAGVLGEVKEYRLFNAYELFNYALAYYQQGEYKEALTNLQKALQQDPGLVEGWLYAAECALKLKDYKAARYYCGQLAEIEPQLPLVHVQLARAHLLVMDYRKTLAELEKALELKPEAAWRQEILKLRQEAGYYCSRTADSSN</sequence>
<feature type="repeat" description="TPR" evidence="3">
    <location>
        <begin position="153"/>
        <end position="186"/>
    </location>
</feature>
<dbReference type="PROSITE" id="PS50293">
    <property type="entry name" value="TPR_REGION"/>
    <property type="match status" value="1"/>
</dbReference>